<comment type="caution">
    <text evidence="1">The sequence shown here is derived from an EMBL/GenBank/DDBJ whole genome shotgun (WGS) entry which is preliminary data.</text>
</comment>
<protein>
    <submittedName>
        <fullName evidence="1">Uncharacterized protein</fullName>
    </submittedName>
</protein>
<name>A0AAW0B2L4_9AGAR</name>
<dbReference type="AlphaFoldDB" id="A0AAW0B2L4"/>
<reference evidence="1 2" key="1">
    <citation type="journal article" date="2024" name="J Genomics">
        <title>Draft genome sequencing and assembly of Favolaschia claudopus CIRM-BRFM 2984 isolated from oak limbs.</title>
        <authorList>
            <person name="Navarro D."/>
            <person name="Drula E."/>
            <person name="Chaduli D."/>
            <person name="Cazenave R."/>
            <person name="Ahrendt S."/>
            <person name="Wang J."/>
            <person name="Lipzen A."/>
            <person name="Daum C."/>
            <person name="Barry K."/>
            <person name="Grigoriev I.V."/>
            <person name="Favel A."/>
            <person name="Rosso M.N."/>
            <person name="Martin F."/>
        </authorList>
    </citation>
    <scope>NUCLEOTIDE SEQUENCE [LARGE SCALE GENOMIC DNA]</scope>
    <source>
        <strain evidence="1 2">CIRM-BRFM 2984</strain>
    </source>
</reference>
<keyword evidence="2" id="KW-1185">Reference proteome</keyword>
<evidence type="ECO:0000313" key="1">
    <source>
        <dbReference type="EMBL" id="KAK7020307.1"/>
    </source>
</evidence>
<dbReference type="EMBL" id="JAWWNJ010000041">
    <property type="protein sequence ID" value="KAK7020307.1"/>
    <property type="molecule type" value="Genomic_DNA"/>
</dbReference>
<dbReference type="Proteomes" id="UP001362999">
    <property type="component" value="Unassembled WGS sequence"/>
</dbReference>
<proteinExistence type="predicted"/>
<gene>
    <name evidence="1" type="ORF">R3P38DRAFT_2781636</name>
</gene>
<organism evidence="1 2">
    <name type="scientific">Favolaschia claudopus</name>
    <dbReference type="NCBI Taxonomy" id="2862362"/>
    <lineage>
        <taxon>Eukaryota</taxon>
        <taxon>Fungi</taxon>
        <taxon>Dikarya</taxon>
        <taxon>Basidiomycota</taxon>
        <taxon>Agaricomycotina</taxon>
        <taxon>Agaricomycetes</taxon>
        <taxon>Agaricomycetidae</taxon>
        <taxon>Agaricales</taxon>
        <taxon>Marasmiineae</taxon>
        <taxon>Mycenaceae</taxon>
        <taxon>Favolaschia</taxon>
    </lineage>
</organism>
<sequence length="103" mass="11727">MTTTGSPALRLTWLGVRPNLAKRTDDAENDGWLGPEVNGSKTIKVTLTEDQMMLWNGGDWAFPPNQNIRVAVSLERYDGSQSYIHTYIAWIELFQVVTEWELN</sequence>
<evidence type="ECO:0000313" key="2">
    <source>
        <dbReference type="Proteomes" id="UP001362999"/>
    </source>
</evidence>
<accession>A0AAW0B2L4</accession>